<keyword evidence="2" id="KW-1185">Reference proteome</keyword>
<reference evidence="1 2" key="1">
    <citation type="submission" date="2020-08" db="EMBL/GenBank/DDBJ databases">
        <title>Genomic Encyclopedia of Type Strains, Phase IV (KMG-IV): sequencing the most valuable type-strain genomes for metagenomic binning, comparative biology and taxonomic classification.</title>
        <authorList>
            <person name="Goeker M."/>
        </authorList>
    </citation>
    <scope>NUCLEOTIDE SEQUENCE [LARGE SCALE GENOMIC DNA]</scope>
    <source>
        <strain evidence="1 2">DSM 100995</strain>
    </source>
</reference>
<organism evidence="1 2">
    <name type="scientific">Mucilaginibacter phyllosphaerae</name>
    <dbReference type="NCBI Taxonomy" id="1812349"/>
    <lineage>
        <taxon>Bacteria</taxon>
        <taxon>Pseudomonadati</taxon>
        <taxon>Bacteroidota</taxon>
        <taxon>Sphingobacteriia</taxon>
        <taxon>Sphingobacteriales</taxon>
        <taxon>Sphingobacteriaceae</taxon>
        <taxon>Mucilaginibacter</taxon>
    </lineage>
</organism>
<comment type="caution">
    <text evidence="1">The sequence shown here is derived from an EMBL/GenBank/DDBJ whole genome shotgun (WGS) entry which is preliminary data.</text>
</comment>
<sequence length="45" mass="5012">MQPAIVYDLNYKQSRQVYFKMDYLFNGSSNAVPVPKAAPAKTSDG</sequence>
<accession>A0ABR6I5J1</accession>
<gene>
    <name evidence="1" type="ORF">GGR35_000889</name>
</gene>
<protein>
    <submittedName>
        <fullName evidence="1">Uncharacterized protein</fullName>
    </submittedName>
</protein>
<dbReference type="Proteomes" id="UP000583101">
    <property type="component" value="Unassembled WGS sequence"/>
</dbReference>
<evidence type="ECO:0000313" key="1">
    <source>
        <dbReference type="EMBL" id="MBB3968303.1"/>
    </source>
</evidence>
<evidence type="ECO:0000313" key="2">
    <source>
        <dbReference type="Proteomes" id="UP000583101"/>
    </source>
</evidence>
<name>A0ABR6I5J1_9SPHI</name>
<proteinExistence type="predicted"/>
<dbReference type="EMBL" id="JACIEG010000001">
    <property type="protein sequence ID" value="MBB3968303.1"/>
    <property type="molecule type" value="Genomic_DNA"/>
</dbReference>